<keyword evidence="8" id="KW-1185">Reference proteome</keyword>
<dbReference type="PANTHER" id="PTHR30055:SF234">
    <property type="entry name" value="HTH-TYPE TRANSCRIPTIONAL REGULATOR BETI"/>
    <property type="match status" value="1"/>
</dbReference>
<keyword evidence="2 4" id="KW-0238">DNA-binding</keyword>
<feature type="domain" description="HTH tetR-type" evidence="6">
    <location>
        <begin position="13"/>
        <end position="71"/>
    </location>
</feature>
<dbReference type="RefSeq" id="WP_167758200.1">
    <property type="nucleotide sequence ID" value="NZ_OBQI01000007.1"/>
</dbReference>
<dbReference type="EMBL" id="OBQI01000007">
    <property type="protein sequence ID" value="SOC52975.1"/>
    <property type="molecule type" value="Genomic_DNA"/>
</dbReference>
<evidence type="ECO:0000256" key="2">
    <source>
        <dbReference type="ARBA" id="ARBA00023125"/>
    </source>
</evidence>
<proteinExistence type="predicted"/>
<reference evidence="8" key="1">
    <citation type="submission" date="2017-08" db="EMBL/GenBank/DDBJ databases">
        <authorList>
            <person name="Varghese N."/>
            <person name="Submissions S."/>
        </authorList>
    </citation>
    <scope>NUCLEOTIDE SEQUENCE [LARGE SCALE GENOMIC DNA]</scope>
    <source>
        <strain evidence="8">DSM 4725</strain>
    </source>
</reference>
<dbReference type="GO" id="GO:0000976">
    <property type="term" value="F:transcription cis-regulatory region binding"/>
    <property type="evidence" value="ECO:0007669"/>
    <property type="project" value="TreeGrafter"/>
</dbReference>
<evidence type="ECO:0000313" key="7">
    <source>
        <dbReference type="EMBL" id="SOC52975.1"/>
    </source>
</evidence>
<dbReference type="InterPro" id="IPR036271">
    <property type="entry name" value="Tet_transcr_reg_TetR-rel_C_sf"/>
</dbReference>
<name>A0A285VFW5_9ACTN</name>
<dbReference type="Pfam" id="PF00440">
    <property type="entry name" value="TetR_N"/>
    <property type="match status" value="1"/>
</dbReference>
<keyword evidence="3" id="KW-0804">Transcription</keyword>
<evidence type="ECO:0000256" key="1">
    <source>
        <dbReference type="ARBA" id="ARBA00023015"/>
    </source>
</evidence>
<feature type="compositionally biased region" description="Basic and acidic residues" evidence="5">
    <location>
        <begin position="216"/>
        <end position="226"/>
    </location>
</feature>
<keyword evidence="1" id="KW-0805">Transcription regulation</keyword>
<evidence type="ECO:0000259" key="6">
    <source>
        <dbReference type="PROSITE" id="PS50977"/>
    </source>
</evidence>
<gene>
    <name evidence="7" type="ORF">SAMN05660748_4271</name>
</gene>
<dbReference type="InterPro" id="IPR050109">
    <property type="entry name" value="HTH-type_TetR-like_transc_reg"/>
</dbReference>
<feature type="region of interest" description="Disordered" evidence="5">
    <location>
        <begin position="212"/>
        <end position="234"/>
    </location>
</feature>
<dbReference type="InterPro" id="IPR009057">
    <property type="entry name" value="Homeodomain-like_sf"/>
</dbReference>
<accession>A0A285VFW5</accession>
<organism evidence="7 8">
    <name type="scientific">Blastococcus aggregatus</name>
    <dbReference type="NCBI Taxonomy" id="38502"/>
    <lineage>
        <taxon>Bacteria</taxon>
        <taxon>Bacillati</taxon>
        <taxon>Actinomycetota</taxon>
        <taxon>Actinomycetes</taxon>
        <taxon>Geodermatophilales</taxon>
        <taxon>Geodermatophilaceae</taxon>
        <taxon>Blastococcus</taxon>
    </lineage>
</organism>
<dbReference type="Gene3D" id="1.10.357.10">
    <property type="entry name" value="Tetracycline Repressor, domain 2"/>
    <property type="match status" value="1"/>
</dbReference>
<dbReference type="GO" id="GO:0003700">
    <property type="term" value="F:DNA-binding transcription factor activity"/>
    <property type="evidence" value="ECO:0007669"/>
    <property type="project" value="TreeGrafter"/>
</dbReference>
<evidence type="ECO:0000256" key="3">
    <source>
        <dbReference type="ARBA" id="ARBA00023163"/>
    </source>
</evidence>
<dbReference type="AlphaFoldDB" id="A0A285VFW5"/>
<feature type="DNA-binding region" description="H-T-H motif" evidence="4">
    <location>
        <begin position="34"/>
        <end position="53"/>
    </location>
</feature>
<dbReference type="PANTHER" id="PTHR30055">
    <property type="entry name" value="HTH-TYPE TRANSCRIPTIONAL REGULATOR RUTR"/>
    <property type="match status" value="1"/>
</dbReference>
<sequence length="234" mass="25817">MTSATRGRRRDALANSERLIAAARKVFASGGQGSLEEIAGEAGVGVATLYRHFSSRESLTRAVYRSIMRDELLPLLRHSCAQGSARKSFLLIVERLLELLDRERGLIASSANFAVLTDDMLREFLEPFAVLLRHAQEANEIRADLQPYDIPRVLSILVVGLSTPPASPADRRRYVSLVFDAMRPDQAEPLPPLDEKDVVEGMRSGFTAIRIASSSRHPESSPREGIHVQPGEFG</sequence>
<evidence type="ECO:0000256" key="5">
    <source>
        <dbReference type="SAM" id="MobiDB-lite"/>
    </source>
</evidence>
<dbReference type="SUPFAM" id="SSF48498">
    <property type="entry name" value="Tetracyclin repressor-like, C-terminal domain"/>
    <property type="match status" value="1"/>
</dbReference>
<dbReference type="InterPro" id="IPR001647">
    <property type="entry name" value="HTH_TetR"/>
</dbReference>
<evidence type="ECO:0000313" key="8">
    <source>
        <dbReference type="Proteomes" id="UP000219435"/>
    </source>
</evidence>
<dbReference type="SUPFAM" id="SSF46689">
    <property type="entry name" value="Homeodomain-like"/>
    <property type="match status" value="1"/>
</dbReference>
<dbReference type="PROSITE" id="PS50977">
    <property type="entry name" value="HTH_TETR_2"/>
    <property type="match status" value="1"/>
</dbReference>
<evidence type="ECO:0000256" key="4">
    <source>
        <dbReference type="PROSITE-ProRule" id="PRU00335"/>
    </source>
</evidence>
<protein>
    <submittedName>
        <fullName evidence="7">Transcriptional regulator, TetR family</fullName>
    </submittedName>
</protein>
<dbReference type="Proteomes" id="UP000219435">
    <property type="component" value="Unassembled WGS sequence"/>
</dbReference>